<gene>
    <name evidence="24" type="ORF">DSM19430T_30690</name>
</gene>
<evidence type="ECO:0000256" key="2">
    <source>
        <dbReference type="ARBA" id="ARBA00001947"/>
    </source>
</evidence>
<dbReference type="Gene3D" id="3.20.20.330">
    <property type="entry name" value="Homocysteine-binding-like domain"/>
    <property type="match status" value="1"/>
</dbReference>
<evidence type="ECO:0000256" key="1">
    <source>
        <dbReference type="ARBA" id="ARBA00001700"/>
    </source>
</evidence>
<evidence type="ECO:0000256" key="6">
    <source>
        <dbReference type="ARBA" id="ARBA00012032"/>
    </source>
</evidence>
<dbReference type="Pfam" id="PF02310">
    <property type="entry name" value="B12-binding"/>
    <property type="match status" value="1"/>
</dbReference>
<dbReference type="PANTHER" id="PTHR45833">
    <property type="entry name" value="METHIONINE SYNTHASE"/>
    <property type="match status" value="1"/>
</dbReference>
<evidence type="ECO:0000313" key="25">
    <source>
        <dbReference type="Proteomes" id="UP000503820"/>
    </source>
</evidence>
<feature type="domain" description="B12-binding N-terminal" evidence="23">
    <location>
        <begin position="587"/>
        <end position="681"/>
    </location>
</feature>
<comment type="cofactor">
    <cofactor evidence="3">
        <name>methylcob(III)alamin</name>
        <dbReference type="ChEBI" id="CHEBI:28115"/>
    </cofactor>
</comment>
<evidence type="ECO:0000256" key="19">
    <source>
        <dbReference type="PROSITE-ProRule" id="PRU00333"/>
    </source>
</evidence>
<dbReference type="SUPFAM" id="SSF82282">
    <property type="entry name" value="Homocysteine S-methyltransferase"/>
    <property type="match status" value="1"/>
</dbReference>
<evidence type="ECO:0000256" key="14">
    <source>
        <dbReference type="ARBA" id="ARBA00022833"/>
    </source>
</evidence>
<dbReference type="InterPro" id="IPR036589">
    <property type="entry name" value="HCY_dom_sf"/>
</dbReference>
<evidence type="ECO:0000256" key="18">
    <source>
        <dbReference type="ARBA" id="ARBA00031040"/>
    </source>
</evidence>
<dbReference type="GO" id="GO:0008705">
    <property type="term" value="F:methionine synthase activity"/>
    <property type="evidence" value="ECO:0007669"/>
    <property type="project" value="UniProtKB-EC"/>
</dbReference>
<feature type="binding site" evidence="19">
    <location>
        <position position="272"/>
    </location>
    <ligand>
        <name>Zn(2+)</name>
        <dbReference type="ChEBI" id="CHEBI:29105"/>
    </ligand>
</feature>
<evidence type="ECO:0000256" key="7">
    <source>
        <dbReference type="ARBA" id="ARBA00013998"/>
    </source>
</evidence>
<dbReference type="SMART" id="SM01018">
    <property type="entry name" value="B12-binding_2"/>
    <property type="match status" value="1"/>
</dbReference>
<evidence type="ECO:0000256" key="15">
    <source>
        <dbReference type="ARBA" id="ARBA00023167"/>
    </source>
</evidence>
<evidence type="ECO:0000256" key="17">
    <source>
        <dbReference type="ARBA" id="ARBA00025552"/>
    </source>
</evidence>
<evidence type="ECO:0000256" key="11">
    <source>
        <dbReference type="ARBA" id="ARBA00022679"/>
    </source>
</evidence>
<evidence type="ECO:0000259" key="20">
    <source>
        <dbReference type="PROSITE" id="PS50970"/>
    </source>
</evidence>
<evidence type="ECO:0000259" key="22">
    <source>
        <dbReference type="PROSITE" id="PS51332"/>
    </source>
</evidence>
<dbReference type="Gene3D" id="3.20.20.20">
    <property type="entry name" value="Dihydropteroate synthase-like"/>
    <property type="match status" value="1"/>
</dbReference>
<accession>A0A7J0BYX6</accession>
<comment type="cofactor">
    <cofactor evidence="2 19">
        <name>Zn(2+)</name>
        <dbReference type="ChEBI" id="CHEBI:29105"/>
    </cofactor>
</comment>
<protein>
    <recommendedName>
        <fullName evidence="7">Methionine synthase</fullName>
        <ecNumber evidence="6">2.1.1.13</ecNumber>
    </recommendedName>
    <alternativeName>
        <fullName evidence="18">5-methyltetrahydrofolate--homocysteine methyltransferase</fullName>
    </alternativeName>
</protein>
<dbReference type="RefSeq" id="WP_174410995.1">
    <property type="nucleotide sequence ID" value="NZ_BLVP01000036.1"/>
</dbReference>
<dbReference type="InterPro" id="IPR036594">
    <property type="entry name" value="Meth_synthase_dom"/>
</dbReference>
<dbReference type="PROSITE" id="PS51337">
    <property type="entry name" value="B12_BINDING_NTER"/>
    <property type="match status" value="1"/>
</dbReference>
<comment type="caution">
    <text evidence="24">The sequence shown here is derived from an EMBL/GenBank/DDBJ whole genome shotgun (WGS) entry which is preliminary data.</text>
</comment>
<evidence type="ECO:0000313" key="24">
    <source>
        <dbReference type="EMBL" id="GFM38385.1"/>
    </source>
</evidence>
<dbReference type="GO" id="GO:0046872">
    <property type="term" value="F:metal ion binding"/>
    <property type="evidence" value="ECO:0007669"/>
    <property type="project" value="UniProtKB-KW"/>
</dbReference>
<name>A0A7J0BYX6_9BACT</name>
<dbReference type="Proteomes" id="UP000503820">
    <property type="component" value="Unassembled WGS sequence"/>
</dbReference>
<keyword evidence="25" id="KW-1185">Reference proteome</keyword>
<feature type="domain" description="Hcy-binding" evidence="20">
    <location>
        <begin position="2"/>
        <end position="287"/>
    </location>
</feature>
<dbReference type="PROSITE" id="PS51332">
    <property type="entry name" value="B12_BINDING"/>
    <property type="match status" value="1"/>
</dbReference>
<feature type="domain" description="Pterin-binding" evidence="21">
    <location>
        <begin position="319"/>
        <end position="563"/>
    </location>
</feature>
<dbReference type="InterPro" id="IPR003726">
    <property type="entry name" value="HCY_dom"/>
</dbReference>
<dbReference type="InterPro" id="IPR050554">
    <property type="entry name" value="Met_Synthase/Corrinoid"/>
</dbReference>
<organism evidence="24 25">
    <name type="scientific">Desulfovibrio psychrotolerans</name>
    <dbReference type="NCBI Taxonomy" id="415242"/>
    <lineage>
        <taxon>Bacteria</taxon>
        <taxon>Pseudomonadati</taxon>
        <taxon>Thermodesulfobacteriota</taxon>
        <taxon>Desulfovibrionia</taxon>
        <taxon>Desulfovibrionales</taxon>
        <taxon>Desulfovibrionaceae</taxon>
        <taxon>Desulfovibrio</taxon>
    </lineage>
</organism>
<feature type="binding site" evidence="19">
    <location>
        <position position="273"/>
    </location>
    <ligand>
        <name>Zn(2+)</name>
        <dbReference type="ChEBI" id="CHEBI:29105"/>
    </ligand>
</feature>
<dbReference type="SUPFAM" id="SSF51717">
    <property type="entry name" value="Dihydropteroate synthetase-like"/>
    <property type="match status" value="1"/>
</dbReference>
<dbReference type="GO" id="GO:0046653">
    <property type="term" value="P:tetrahydrofolate metabolic process"/>
    <property type="evidence" value="ECO:0007669"/>
    <property type="project" value="TreeGrafter"/>
</dbReference>
<keyword evidence="8 19" id="KW-0489">Methyltransferase</keyword>
<evidence type="ECO:0000256" key="9">
    <source>
        <dbReference type="ARBA" id="ARBA00022605"/>
    </source>
</evidence>
<comment type="similarity">
    <text evidence="5">Belongs to the vitamin-B12 dependent methionine synthase family.</text>
</comment>
<keyword evidence="11 19" id="KW-0808">Transferase</keyword>
<keyword evidence="13 19" id="KW-0479">Metal-binding</keyword>
<dbReference type="SUPFAM" id="SSF52242">
    <property type="entry name" value="Cobalamin (vitamin B12)-binding domain"/>
    <property type="match status" value="1"/>
</dbReference>
<dbReference type="InterPro" id="IPR011005">
    <property type="entry name" value="Dihydropteroate_synth-like_sf"/>
</dbReference>
<dbReference type="Gene3D" id="3.40.50.280">
    <property type="entry name" value="Cobalamin-binding domain"/>
    <property type="match status" value="1"/>
</dbReference>
<evidence type="ECO:0000256" key="5">
    <source>
        <dbReference type="ARBA" id="ARBA00010398"/>
    </source>
</evidence>
<dbReference type="GO" id="GO:0005829">
    <property type="term" value="C:cytosol"/>
    <property type="evidence" value="ECO:0007669"/>
    <property type="project" value="TreeGrafter"/>
</dbReference>
<dbReference type="InterPro" id="IPR017215">
    <property type="entry name" value="MetH_bac"/>
</dbReference>
<feature type="domain" description="B12-binding" evidence="22">
    <location>
        <begin position="682"/>
        <end position="805"/>
    </location>
</feature>
<keyword evidence="14 19" id="KW-0862">Zinc</keyword>
<dbReference type="PANTHER" id="PTHR45833:SF1">
    <property type="entry name" value="METHIONINE SYNTHASE"/>
    <property type="match status" value="1"/>
</dbReference>
<dbReference type="EMBL" id="BLVP01000036">
    <property type="protein sequence ID" value="GFM38385.1"/>
    <property type="molecule type" value="Genomic_DNA"/>
</dbReference>
<dbReference type="InterPro" id="IPR000489">
    <property type="entry name" value="Pterin-binding_dom"/>
</dbReference>
<dbReference type="PROSITE" id="PS50970">
    <property type="entry name" value="HCY"/>
    <property type="match status" value="1"/>
</dbReference>
<reference evidence="24 25" key="1">
    <citation type="submission" date="2020-05" db="EMBL/GenBank/DDBJ databases">
        <title>Draft genome sequence of Desulfovibrio psychrotolerans JS1T.</title>
        <authorList>
            <person name="Ueno A."/>
            <person name="Tamazawa S."/>
            <person name="Tamamura S."/>
            <person name="Murakami T."/>
            <person name="Kiyama T."/>
            <person name="Inomata H."/>
            <person name="Amano Y."/>
            <person name="Miyakawa K."/>
            <person name="Tamaki H."/>
            <person name="Naganuma T."/>
            <person name="Kaneko K."/>
        </authorList>
    </citation>
    <scope>NUCLEOTIDE SEQUENCE [LARGE SCALE GENOMIC DNA]</scope>
    <source>
        <strain evidence="24 25">JS1</strain>
    </source>
</reference>
<dbReference type="Pfam" id="PF02574">
    <property type="entry name" value="S-methyl_trans"/>
    <property type="match status" value="1"/>
</dbReference>
<dbReference type="InterPro" id="IPR036724">
    <property type="entry name" value="Cobalamin-bd_sf"/>
</dbReference>
<keyword evidence="9" id="KW-0028">Amino-acid biosynthesis</keyword>
<evidence type="ECO:0000256" key="10">
    <source>
        <dbReference type="ARBA" id="ARBA00022628"/>
    </source>
</evidence>
<evidence type="ECO:0000256" key="3">
    <source>
        <dbReference type="ARBA" id="ARBA00001956"/>
    </source>
</evidence>
<dbReference type="SUPFAM" id="SSF47644">
    <property type="entry name" value="Methionine synthase domain"/>
    <property type="match status" value="1"/>
</dbReference>
<dbReference type="GO" id="GO:0032259">
    <property type="term" value="P:methylation"/>
    <property type="evidence" value="ECO:0007669"/>
    <property type="project" value="UniProtKB-KW"/>
</dbReference>
<comment type="catalytic activity">
    <reaction evidence="1">
        <text>(6S)-5-methyl-5,6,7,8-tetrahydrofolate + L-homocysteine = (6S)-5,6,7,8-tetrahydrofolate + L-methionine</text>
        <dbReference type="Rhea" id="RHEA:11172"/>
        <dbReference type="ChEBI" id="CHEBI:18608"/>
        <dbReference type="ChEBI" id="CHEBI:57453"/>
        <dbReference type="ChEBI" id="CHEBI:57844"/>
        <dbReference type="ChEBI" id="CHEBI:58199"/>
        <dbReference type="EC" id="2.1.1.13"/>
    </reaction>
</comment>
<dbReference type="GO" id="GO:0050667">
    <property type="term" value="P:homocysteine metabolic process"/>
    <property type="evidence" value="ECO:0007669"/>
    <property type="project" value="TreeGrafter"/>
</dbReference>
<evidence type="ECO:0000256" key="13">
    <source>
        <dbReference type="ARBA" id="ARBA00022723"/>
    </source>
</evidence>
<comment type="function">
    <text evidence="17">Catalyzes the transfer of a methyl group from methyl-cobalamin to homocysteine, yielding enzyme-bound cob(I)alamin and methionine. Subsequently, remethylates the cofactor using methyltetrahydrofolate.</text>
</comment>
<sequence>MLDFRRALHEGRFLFFDGGMGTMLQARGLPAGVSPEMWCLSNPDVLKGIHLDYARAGADVLTTNTFGGTRYKMPAGTDIVGFNRAMAHAARRAAQEAGRPVFVAGSVGPTGHFLRPLGDVDFHELVDAFKEQMRGLVEGGVDLILLETHFDIAELRAAVVAAREVCDLPVGASMTFENGVSLTGSAPDVFVETAVNMGVDLVATNCSAGPEQMVAVVEHMLAVSSVPVLVMPNAGLPELDAAGNTVFRLNPASFAEQTRRFAEMGVRCMGGCCGTTPDHIAALKQAVADVPCQPVRAPQAGMAVTSRAALVHFGERHPVRIIGERINPTGKKQLIAELQNGQFTTCMMFVQEQVDCHAPLLDVNVGAPMVDETVLLPELVGRIVSQYPVPLVLDTSNMDALENALAMYPASPLVNSISGEPGRLERLGPLCRKFGAPFILLPLKGRKLPVAAPERIAIIEELLAQADALGIPRRLIMVDVLALAVSSKAEAAKACLETIRHCTRELGLPTTIGLSNISFGLPARGLLNSTFLAMAAAEGLSSCIAHPGNARIRETLAAAEVLLGRDANAAQFIADYAEWKPGNATVAGGGAVFTGAAATAYEAVVKGDKDNVVELVRKELEGGKTAFEVVNGMLIPAITEVGGKYERKEYFLPQLLRSAETMQHGFAFLRPMLEESGESGVKPTIVMATVEGDIHDIGKNIVCLMLGNHGFNVVDLGKDVKAQAIVDAAEKHGAGIIGLSALMTTTMVRMQDTVDLLRERGLDHIKVMVGGAVVTQAFADAIGAHGYSVDAVSAVRIAQSFAAAP</sequence>
<keyword evidence="16" id="KW-0170">Cobalt</keyword>
<dbReference type="CDD" id="cd02070">
    <property type="entry name" value="corrinoid_protein_B12-BD"/>
    <property type="match status" value="1"/>
</dbReference>
<dbReference type="Pfam" id="PF00809">
    <property type="entry name" value="Pterin_bind"/>
    <property type="match status" value="1"/>
</dbReference>
<evidence type="ECO:0000256" key="8">
    <source>
        <dbReference type="ARBA" id="ARBA00022603"/>
    </source>
</evidence>
<proteinExistence type="inferred from homology"/>
<keyword evidence="15" id="KW-0486">Methionine biosynthesis</keyword>
<dbReference type="UniPathway" id="UPA00051">
    <property type="reaction ID" value="UER00081"/>
</dbReference>
<keyword evidence="10" id="KW-0846">Cobalamin</keyword>
<evidence type="ECO:0000259" key="21">
    <source>
        <dbReference type="PROSITE" id="PS50972"/>
    </source>
</evidence>
<dbReference type="GO" id="GO:0031419">
    <property type="term" value="F:cobalamin binding"/>
    <property type="evidence" value="ECO:0007669"/>
    <property type="project" value="UniProtKB-KW"/>
</dbReference>
<dbReference type="AlphaFoldDB" id="A0A7J0BYX6"/>
<evidence type="ECO:0000256" key="12">
    <source>
        <dbReference type="ARBA" id="ARBA00022691"/>
    </source>
</evidence>
<dbReference type="InterPro" id="IPR006158">
    <property type="entry name" value="Cobalamin-bd"/>
</dbReference>
<evidence type="ECO:0000259" key="23">
    <source>
        <dbReference type="PROSITE" id="PS51337"/>
    </source>
</evidence>
<dbReference type="InterPro" id="IPR003759">
    <property type="entry name" value="Cbl-bd_cap"/>
</dbReference>
<feature type="binding site" evidence="19">
    <location>
        <position position="206"/>
    </location>
    <ligand>
        <name>Zn(2+)</name>
        <dbReference type="ChEBI" id="CHEBI:29105"/>
    </ligand>
</feature>
<dbReference type="PROSITE" id="PS50972">
    <property type="entry name" value="PTERIN_BINDING"/>
    <property type="match status" value="1"/>
</dbReference>
<dbReference type="PIRSF" id="PIRSF037472">
    <property type="entry name" value="DHPS_mtfrase"/>
    <property type="match status" value="1"/>
</dbReference>
<dbReference type="Gene3D" id="1.10.1240.10">
    <property type="entry name" value="Methionine synthase domain"/>
    <property type="match status" value="1"/>
</dbReference>
<dbReference type="EC" id="2.1.1.13" evidence="6"/>
<evidence type="ECO:0000256" key="16">
    <source>
        <dbReference type="ARBA" id="ARBA00023285"/>
    </source>
</evidence>
<dbReference type="Pfam" id="PF02607">
    <property type="entry name" value="B12-binding_2"/>
    <property type="match status" value="1"/>
</dbReference>
<keyword evidence="12" id="KW-0949">S-adenosyl-L-methionine</keyword>
<comment type="pathway">
    <text evidence="4">Amino-acid biosynthesis; L-methionine biosynthesis via de novo pathway; L-methionine from L-homocysteine (MetH route): step 1/1.</text>
</comment>
<evidence type="ECO:0000256" key="4">
    <source>
        <dbReference type="ARBA" id="ARBA00005178"/>
    </source>
</evidence>